<reference evidence="1 2" key="1">
    <citation type="submission" date="2018-12" db="EMBL/GenBank/DDBJ databases">
        <authorList>
            <consortium name="Pathogen Informatics"/>
        </authorList>
    </citation>
    <scope>NUCLEOTIDE SEQUENCE [LARGE SCALE GENOMIC DNA]</scope>
    <source>
        <strain evidence="1 2">NCTC10741</strain>
    </source>
</reference>
<dbReference type="RefSeq" id="WP_126195994.1">
    <property type="nucleotide sequence ID" value="NZ_CP085954.1"/>
</dbReference>
<dbReference type="EMBL" id="LR131273">
    <property type="protein sequence ID" value="VDR38811.1"/>
    <property type="molecule type" value="Genomic_DNA"/>
</dbReference>
<dbReference type="AlphaFoldDB" id="A0A3P8L6J3"/>
<evidence type="ECO:0000313" key="2">
    <source>
        <dbReference type="Proteomes" id="UP000271626"/>
    </source>
</evidence>
<dbReference type="Proteomes" id="UP000271626">
    <property type="component" value="Chromosome"/>
</dbReference>
<evidence type="ECO:0000313" key="1">
    <source>
        <dbReference type="EMBL" id="VDR38811.1"/>
    </source>
</evidence>
<proteinExistence type="predicted"/>
<name>A0A3P8L6J3_TSUPA</name>
<organism evidence="1 2">
    <name type="scientific">Tsukamurella paurometabola</name>
    <name type="common">Corynebacterium paurometabolum</name>
    <dbReference type="NCBI Taxonomy" id="2061"/>
    <lineage>
        <taxon>Bacteria</taxon>
        <taxon>Bacillati</taxon>
        <taxon>Actinomycetota</taxon>
        <taxon>Actinomycetes</taxon>
        <taxon>Mycobacteriales</taxon>
        <taxon>Tsukamurellaceae</taxon>
        <taxon>Tsukamurella</taxon>
    </lineage>
</organism>
<accession>A0A3P8L6J3</accession>
<protein>
    <submittedName>
        <fullName evidence="1">Uncharacterized protein</fullName>
    </submittedName>
</protein>
<gene>
    <name evidence="1" type="ORF">NCTC10741_01943</name>
</gene>
<sequence length="166" mass="17576">MTLTTRDLAEVARLANLTLSWLVDVADTPPVRVATDPDAKLAAARSEIAARWPAVVDMAGTVAVAADLADAEVDAGRLAADHPAVLAVQSQRRMYAVTLEVGPPDAPAVPPQPNPVDDSHHAVRRLLDGLQPLAQRDDTRAFIEGARAAADALTAETRRSHGEEQL</sequence>